<evidence type="ECO:0000313" key="1">
    <source>
        <dbReference type="EMBL" id="KAI8426937.1"/>
    </source>
</evidence>
<comment type="caution">
    <text evidence="1">The sequence shown here is derived from an EMBL/GenBank/DDBJ whole genome shotgun (WGS) entry which is preliminary data.</text>
</comment>
<proteinExistence type="predicted"/>
<protein>
    <submittedName>
        <fullName evidence="1">Uncharacterized protein</fullName>
    </submittedName>
</protein>
<name>A0ACC0JS32_CHOFU</name>
<gene>
    <name evidence="1" type="ORF">MSG28_014607</name>
</gene>
<keyword evidence="2" id="KW-1185">Reference proteome</keyword>
<sequence length="380" mass="41059">MVCNWRKVILCGCKLQILILVALLIPVKSEESDECKAGEWRCGDRSCAGESATCNGALDCDDGSDEGLLLCRGTKRPLLGLLLLCLEPWAMLQAALCPEACRKWPDYCYYALSAEHGETGTCIFPPFPSLGDYSITDIVPRGVGPADFSLVYSCPAGYRLLGKNPRCIGGVWSGRFPSCIPASYSAVSSDGGGKHSCSALQFPCVNGACVRREQRCDGAMDCADGSDELNCDEPSSTYKMCVLPEYPEHGSYSVTNYPLAAPGQVYASAALVVSCKYGHEVMGSNSVFCSQGLWSDNMPQCGPAHCLWNDETNSPYAPKKFAVALGKIYRAWDDVGDPVLKTKELLHVDLRRCMQDLPANFISMVTGDKICADAIKGKNL</sequence>
<accession>A0ACC0JS32</accession>
<dbReference type="Proteomes" id="UP001064048">
    <property type="component" value="Chromosome 26"/>
</dbReference>
<evidence type="ECO:0000313" key="2">
    <source>
        <dbReference type="Proteomes" id="UP001064048"/>
    </source>
</evidence>
<dbReference type="EMBL" id="CM046126">
    <property type="protein sequence ID" value="KAI8426937.1"/>
    <property type="molecule type" value="Genomic_DNA"/>
</dbReference>
<reference evidence="1 2" key="1">
    <citation type="journal article" date="2022" name="Genome Biol. Evol.">
        <title>The Spruce Budworm Genome: Reconstructing the Evolutionary History of Antifreeze Proteins.</title>
        <authorList>
            <person name="Beliveau C."/>
            <person name="Gagne P."/>
            <person name="Picq S."/>
            <person name="Vernygora O."/>
            <person name="Keeling C.I."/>
            <person name="Pinkney K."/>
            <person name="Doucet D."/>
            <person name="Wen F."/>
            <person name="Johnston J.S."/>
            <person name="Maaroufi H."/>
            <person name="Boyle B."/>
            <person name="Laroche J."/>
            <person name="Dewar K."/>
            <person name="Juretic N."/>
            <person name="Blackburn G."/>
            <person name="Nisole A."/>
            <person name="Brunet B."/>
            <person name="Brandao M."/>
            <person name="Lumley L."/>
            <person name="Duan J."/>
            <person name="Quan G."/>
            <person name="Lucarotti C.J."/>
            <person name="Roe A.D."/>
            <person name="Sperling F.A.H."/>
            <person name="Levesque R.C."/>
            <person name="Cusson M."/>
        </authorList>
    </citation>
    <scope>NUCLEOTIDE SEQUENCE [LARGE SCALE GENOMIC DNA]</scope>
    <source>
        <strain evidence="1">Glfc:IPQL:Cfum</strain>
    </source>
</reference>
<organism evidence="1 2">
    <name type="scientific">Choristoneura fumiferana</name>
    <name type="common">Spruce budworm moth</name>
    <name type="synonym">Archips fumiferana</name>
    <dbReference type="NCBI Taxonomy" id="7141"/>
    <lineage>
        <taxon>Eukaryota</taxon>
        <taxon>Metazoa</taxon>
        <taxon>Ecdysozoa</taxon>
        <taxon>Arthropoda</taxon>
        <taxon>Hexapoda</taxon>
        <taxon>Insecta</taxon>
        <taxon>Pterygota</taxon>
        <taxon>Neoptera</taxon>
        <taxon>Endopterygota</taxon>
        <taxon>Lepidoptera</taxon>
        <taxon>Glossata</taxon>
        <taxon>Ditrysia</taxon>
        <taxon>Tortricoidea</taxon>
        <taxon>Tortricidae</taxon>
        <taxon>Tortricinae</taxon>
        <taxon>Choristoneura</taxon>
    </lineage>
</organism>